<comment type="subcellular location">
    <subcellularLocation>
        <location evidence="12">Cell membrane</location>
        <topology evidence="12">Peripheral membrane protein</topology>
    </subcellularLocation>
    <subcellularLocation>
        <location evidence="2">Membrane</location>
        <topology evidence="2">Peripheral membrane protein</topology>
    </subcellularLocation>
</comment>
<organism evidence="13 14">
    <name type="scientific">Sulfurivirga caldicuralii</name>
    <dbReference type="NCBI Taxonomy" id="364032"/>
    <lineage>
        <taxon>Bacteria</taxon>
        <taxon>Pseudomonadati</taxon>
        <taxon>Pseudomonadota</taxon>
        <taxon>Gammaproteobacteria</taxon>
        <taxon>Thiotrichales</taxon>
        <taxon>Piscirickettsiaceae</taxon>
        <taxon>Sulfurivirga</taxon>
    </lineage>
</organism>
<evidence type="ECO:0000256" key="3">
    <source>
        <dbReference type="ARBA" id="ARBA00007681"/>
    </source>
</evidence>
<dbReference type="Pfam" id="PF00231">
    <property type="entry name" value="ATP-synt"/>
    <property type="match status" value="1"/>
</dbReference>
<dbReference type="PANTHER" id="PTHR11693:SF22">
    <property type="entry name" value="ATP SYNTHASE SUBUNIT GAMMA, MITOCHONDRIAL"/>
    <property type="match status" value="1"/>
</dbReference>
<dbReference type="NCBIfam" id="TIGR01146">
    <property type="entry name" value="ATPsyn_F1gamma"/>
    <property type="match status" value="1"/>
</dbReference>
<protein>
    <recommendedName>
        <fullName evidence="12">ATP synthase gamma chain</fullName>
    </recommendedName>
    <alternativeName>
        <fullName evidence="12">ATP synthase F1 sector gamma subunit</fullName>
    </alternativeName>
    <alternativeName>
        <fullName evidence="12">F-ATPase gamma subunit</fullName>
    </alternativeName>
</protein>
<dbReference type="InterPro" id="IPR023632">
    <property type="entry name" value="ATP_synth_F1_gsu_CS"/>
</dbReference>
<dbReference type="OrthoDB" id="9812769at2"/>
<dbReference type="GO" id="GO:0046933">
    <property type="term" value="F:proton-transporting ATP synthase activity, rotational mechanism"/>
    <property type="evidence" value="ECO:0007669"/>
    <property type="project" value="UniProtKB-UniRule"/>
</dbReference>
<dbReference type="NCBIfam" id="NF004144">
    <property type="entry name" value="PRK05621.1-1"/>
    <property type="match status" value="1"/>
</dbReference>
<evidence type="ECO:0000256" key="10">
    <source>
        <dbReference type="ARBA" id="ARBA00023196"/>
    </source>
</evidence>
<keyword evidence="9 12" id="KW-0472">Membrane</keyword>
<sequence length="291" mass="32101">MAGASKEIRGKINSIKNTQKITKAMEMVAAAKMRRAQQRMEASRPYVEKLKRVIGHVANAHPEYKHPYTQPSEHKKIGLIVVSSDRGLCGGLNNNLFRRCIRSIKEWQENGATVELALIGRKAETFFKHVGGNVVASVVDLGDAPHAEDLVGEVRVMLDKLDSGELDTLYIASNEFVNTMTQQPKIEQLVPVVADAAQQEKMPVYWDYIYEPDAKTALNTLMNRYIEGLVYGAVVENAACEQSARMIAMKNATDNAGKIIKELQLAYNKARQAAITQEISEIVSGAAAIEG</sequence>
<evidence type="ECO:0000313" key="13">
    <source>
        <dbReference type="EMBL" id="SIO15981.1"/>
    </source>
</evidence>
<dbReference type="HAMAP" id="MF_00815">
    <property type="entry name" value="ATP_synth_gamma_bact"/>
    <property type="match status" value="1"/>
</dbReference>
<evidence type="ECO:0000256" key="9">
    <source>
        <dbReference type="ARBA" id="ARBA00023136"/>
    </source>
</evidence>
<name>A0A1N6H833_9GAMM</name>
<proteinExistence type="inferred from homology"/>
<dbReference type="GO" id="GO:0042777">
    <property type="term" value="P:proton motive force-driven plasma membrane ATP synthesis"/>
    <property type="evidence" value="ECO:0007669"/>
    <property type="project" value="UniProtKB-UniRule"/>
</dbReference>
<dbReference type="PROSITE" id="PS00153">
    <property type="entry name" value="ATPASE_GAMMA"/>
    <property type="match status" value="1"/>
</dbReference>
<comment type="similarity">
    <text evidence="3 12">Belongs to the ATPase gamma chain family.</text>
</comment>
<comment type="function">
    <text evidence="1 12">Produces ATP from ADP in the presence of a proton gradient across the membrane. The gamma chain is believed to be important in regulating ATPase activity and the flow of protons through the CF(0) complex.</text>
</comment>
<dbReference type="STRING" id="364032.SAMN05443662_1601"/>
<dbReference type="SUPFAM" id="SSF52943">
    <property type="entry name" value="ATP synthase (F1-ATPase), gamma subunit"/>
    <property type="match status" value="1"/>
</dbReference>
<gene>
    <name evidence="12" type="primary">atpG</name>
    <name evidence="13" type="ORF">SAMN05443662_1601</name>
</gene>
<dbReference type="RefSeq" id="WP_074201878.1">
    <property type="nucleotide sequence ID" value="NZ_FSRE01000004.1"/>
</dbReference>
<keyword evidence="10 12" id="KW-0139">CF(1)</keyword>
<dbReference type="GO" id="GO:0005886">
    <property type="term" value="C:plasma membrane"/>
    <property type="evidence" value="ECO:0007669"/>
    <property type="project" value="UniProtKB-SubCell"/>
</dbReference>
<comment type="subunit">
    <text evidence="4 12">F-type ATPases have 2 components, CF(1) - the catalytic core - and CF(0) - the membrane proton channel. CF(1) has five subunits: alpha(3), beta(3), gamma(1), delta(1), epsilon(1). CF(0) has three main subunits: a, b and c.</text>
</comment>
<evidence type="ECO:0000256" key="11">
    <source>
        <dbReference type="ARBA" id="ARBA00023310"/>
    </source>
</evidence>
<evidence type="ECO:0000256" key="2">
    <source>
        <dbReference type="ARBA" id="ARBA00004170"/>
    </source>
</evidence>
<dbReference type="Gene3D" id="1.10.287.80">
    <property type="entry name" value="ATP synthase, gamma subunit, helix hairpin domain"/>
    <property type="match status" value="1"/>
</dbReference>
<evidence type="ECO:0000256" key="12">
    <source>
        <dbReference type="HAMAP-Rule" id="MF_00815"/>
    </source>
</evidence>
<reference evidence="13 14" key="1">
    <citation type="submission" date="2016-11" db="EMBL/GenBank/DDBJ databases">
        <authorList>
            <person name="Jaros S."/>
            <person name="Januszkiewicz K."/>
            <person name="Wedrychowicz H."/>
        </authorList>
    </citation>
    <scope>NUCLEOTIDE SEQUENCE [LARGE SCALE GENOMIC DNA]</scope>
    <source>
        <strain evidence="13 14">DSM 17737</strain>
    </source>
</reference>
<keyword evidence="8 12" id="KW-0406">Ion transport</keyword>
<evidence type="ECO:0000313" key="14">
    <source>
        <dbReference type="Proteomes" id="UP000198461"/>
    </source>
</evidence>
<evidence type="ECO:0000256" key="5">
    <source>
        <dbReference type="ARBA" id="ARBA00022448"/>
    </source>
</evidence>
<dbReference type="EMBL" id="FSRE01000004">
    <property type="protein sequence ID" value="SIO15981.1"/>
    <property type="molecule type" value="Genomic_DNA"/>
</dbReference>
<dbReference type="CDD" id="cd12151">
    <property type="entry name" value="F1-ATPase_gamma"/>
    <property type="match status" value="1"/>
</dbReference>
<keyword evidence="7 12" id="KW-0375">Hydrogen ion transport</keyword>
<keyword evidence="14" id="KW-1185">Reference proteome</keyword>
<evidence type="ECO:0000256" key="7">
    <source>
        <dbReference type="ARBA" id="ARBA00022781"/>
    </source>
</evidence>
<dbReference type="PRINTS" id="PR00126">
    <property type="entry name" value="ATPASEGAMMA"/>
</dbReference>
<dbReference type="Proteomes" id="UP000198461">
    <property type="component" value="Unassembled WGS sequence"/>
</dbReference>
<evidence type="ECO:0000256" key="1">
    <source>
        <dbReference type="ARBA" id="ARBA00003456"/>
    </source>
</evidence>
<dbReference type="InterPro" id="IPR035968">
    <property type="entry name" value="ATP_synth_F1_ATPase_gsu"/>
</dbReference>
<keyword evidence="6 12" id="KW-1003">Cell membrane</keyword>
<keyword evidence="5 12" id="KW-0813">Transport</keyword>
<dbReference type="GO" id="GO:0045259">
    <property type="term" value="C:proton-transporting ATP synthase complex"/>
    <property type="evidence" value="ECO:0007669"/>
    <property type="project" value="UniProtKB-KW"/>
</dbReference>
<evidence type="ECO:0000256" key="6">
    <source>
        <dbReference type="ARBA" id="ARBA00022475"/>
    </source>
</evidence>
<evidence type="ECO:0000256" key="4">
    <source>
        <dbReference type="ARBA" id="ARBA00011648"/>
    </source>
</evidence>
<dbReference type="InterPro" id="IPR000131">
    <property type="entry name" value="ATP_synth_F1_gsu"/>
</dbReference>
<keyword evidence="11 12" id="KW-0066">ATP synthesis</keyword>
<dbReference type="GO" id="GO:0005524">
    <property type="term" value="F:ATP binding"/>
    <property type="evidence" value="ECO:0007669"/>
    <property type="project" value="UniProtKB-UniRule"/>
</dbReference>
<evidence type="ECO:0000256" key="8">
    <source>
        <dbReference type="ARBA" id="ARBA00023065"/>
    </source>
</evidence>
<dbReference type="AlphaFoldDB" id="A0A1N6H833"/>
<dbReference type="FunFam" id="1.10.287.80:FF:000005">
    <property type="entry name" value="ATP synthase gamma chain"/>
    <property type="match status" value="1"/>
</dbReference>
<dbReference type="PANTHER" id="PTHR11693">
    <property type="entry name" value="ATP SYNTHASE GAMMA CHAIN"/>
    <property type="match status" value="1"/>
</dbReference>
<dbReference type="Gene3D" id="3.40.1380.10">
    <property type="match status" value="1"/>
</dbReference>
<accession>A0A1N6H833</accession>